<dbReference type="SUPFAM" id="SSF52540">
    <property type="entry name" value="P-loop containing nucleoside triphosphate hydrolases"/>
    <property type="match status" value="1"/>
</dbReference>
<dbReference type="FunFam" id="3.40.50.300:FF:000425">
    <property type="entry name" value="Probable ABC transporter, ATP-binding subunit"/>
    <property type="match status" value="1"/>
</dbReference>
<reference evidence="7" key="1">
    <citation type="submission" date="2017-02" db="EMBL/GenBank/DDBJ databases">
        <authorList>
            <person name="Dridi B."/>
        </authorList>
    </citation>
    <scope>NUCLEOTIDE SEQUENCE [LARGE SCALE GENOMIC DNA]</scope>
    <source>
        <strain evidence="7">EB411</strain>
    </source>
</reference>
<dbReference type="GO" id="GO:0016887">
    <property type="term" value="F:ATP hydrolysis activity"/>
    <property type="evidence" value="ECO:0007669"/>
    <property type="project" value="InterPro"/>
</dbReference>
<dbReference type="GO" id="GO:0015418">
    <property type="term" value="F:ABC-type quaternary ammonium compound transporting activity"/>
    <property type="evidence" value="ECO:0007669"/>
    <property type="project" value="UniProtKB-EC"/>
</dbReference>
<dbReference type="InterPro" id="IPR027417">
    <property type="entry name" value="P-loop_NTPase"/>
</dbReference>
<accession>A0A1R4I6A8</accession>
<evidence type="ECO:0000256" key="2">
    <source>
        <dbReference type="ARBA" id="ARBA00022741"/>
    </source>
</evidence>
<name>A0A1R4I6A8_9MICO</name>
<dbReference type="InterPro" id="IPR017871">
    <property type="entry name" value="ABC_transporter-like_CS"/>
</dbReference>
<keyword evidence="3 6" id="KW-0067">ATP-binding</keyword>
<evidence type="ECO:0000256" key="1">
    <source>
        <dbReference type="ARBA" id="ARBA00022448"/>
    </source>
</evidence>
<dbReference type="InterPro" id="IPR008995">
    <property type="entry name" value="Mo/tungstate-bd_C_term_dom"/>
</dbReference>
<proteinExistence type="predicted"/>
<dbReference type="AlphaFoldDB" id="A0A1R4I6A8"/>
<dbReference type="OrthoDB" id="9802264at2"/>
<organism evidence="6 7">
    <name type="scientific">Mycetocola reblochoni REB411</name>
    <dbReference type="NCBI Taxonomy" id="1255698"/>
    <lineage>
        <taxon>Bacteria</taxon>
        <taxon>Bacillati</taxon>
        <taxon>Actinomycetota</taxon>
        <taxon>Actinomycetes</taxon>
        <taxon>Micrococcales</taxon>
        <taxon>Microbacteriaceae</taxon>
        <taxon>Mycetocola</taxon>
    </lineage>
</organism>
<keyword evidence="2" id="KW-0547">Nucleotide-binding</keyword>
<dbReference type="GO" id="GO:0043190">
    <property type="term" value="C:ATP-binding cassette (ABC) transporter complex"/>
    <property type="evidence" value="ECO:0007669"/>
    <property type="project" value="InterPro"/>
</dbReference>
<evidence type="ECO:0000313" key="6">
    <source>
        <dbReference type="EMBL" id="SJN15411.1"/>
    </source>
</evidence>
<dbReference type="Pfam" id="PF08402">
    <property type="entry name" value="TOBE_2"/>
    <property type="match status" value="1"/>
</dbReference>
<gene>
    <name evidence="6" type="ORF">FM119_00060</name>
</gene>
<dbReference type="InterPro" id="IPR003593">
    <property type="entry name" value="AAA+_ATPase"/>
</dbReference>
<dbReference type="InterPro" id="IPR003439">
    <property type="entry name" value="ABC_transporter-like_ATP-bd"/>
</dbReference>
<keyword evidence="7" id="KW-1185">Reference proteome</keyword>
<dbReference type="Pfam" id="PF00005">
    <property type="entry name" value="ABC_tran"/>
    <property type="match status" value="1"/>
</dbReference>
<dbReference type="Proteomes" id="UP000196778">
    <property type="component" value="Unassembled WGS sequence"/>
</dbReference>
<dbReference type="Gene3D" id="3.40.50.300">
    <property type="entry name" value="P-loop containing nucleotide triphosphate hydrolases"/>
    <property type="match status" value="1"/>
</dbReference>
<dbReference type="PANTHER" id="PTHR42781:SF4">
    <property type="entry name" value="SPERMIDINE_PUTRESCINE IMPORT ATP-BINDING PROTEIN POTA"/>
    <property type="match status" value="1"/>
</dbReference>
<dbReference type="SUPFAM" id="SSF50331">
    <property type="entry name" value="MOP-like"/>
    <property type="match status" value="1"/>
</dbReference>
<keyword evidence="6" id="KW-0378">Hydrolase</keyword>
<evidence type="ECO:0000313" key="7">
    <source>
        <dbReference type="Proteomes" id="UP000196778"/>
    </source>
</evidence>
<dbReference type="PANTHER" id="PTHR42781">
    <property type="entry name" value="SPERMIDINE/PUTRESCINE IMPORT ATP-BINDING PROTEIN POTA"/>
    <property type="match status" value="1"/>
</dbReference>
<dbReference type="EC" id="7.6.2.9" evidence="4"/>
<dbReference type="SMART" id="SM00382">
    <property type="entry name" value="AAA"/>
    <property type="match status" value="1"/>
</dbReference>
<protein>
    <recommendedName>
        <fullName evidence="4">ABC-type quaternary amine transporter</fullName>
        <ecNumber evidence="4">7.6.2.9</ecNumber>
    </recommendedName>
</protein>
<dbReference type="InterPro" id="IPR050093">
    <property type="entry name" value="ABC_SmlMolc_Importer"/>
</dbReference>
<dbReference type="InterPro" id="IPR013611">
    <property type="entry name" value="Transp-assoc_OB_typ2"/>
</dbReference>
<dbReference type="RefSeq" id="WP_087135655.1">
    <property type="nucleotide sequence ID" value="NZ_FUKR01000001.1"/>
</dbReference>
<dbReference type="PROSITE" id="PS00211">
    <property type="entry name" value="ABC_TRANSPORTER_1"/>
    <property type="match status" value="1"/>
</dbReference>
<feature type="domain" description="ABC transporter" evidence="5">
    <location>
        <begin position="13"/>
        <end position="243"/>
    </location>
</feature>
<dbReference type="PROSITE" id="PS50893">
    <property type="entry name" value="ABC_TRANSPORTER_2"/>
    <property type="match status" value="1"/>
</dbReference>
<evidence type="ECO:0000259" key="5">
    <source>
        <dbReference type="PROSITE" id="PS50893"/>
    </source>
</evidence>
<dbReference type="GO" id="GO:0005524">
    <property type="term" value="F:ATP binding"/>
    <property type="evidence" value="ECO:0007669"/>
    <property type="project" value="UniProtKB-KW"/>
</dbReference>
<sequence length="346" mass="37514">MSTLTASAPSTGLTVRTVSKSFGRTTVLHDFDLEIRPGEMISLLGPSGCGKTTALRIIAGLESPDGGQVFLGDRDVVSVPTNRRDLGMVFQSYSLFPHLDVAANTAFGLGMRRVDAAERRTRTAEALRLVGLEAHAERYPHELSGGQQQRVALARALVTEPRLLLLDEPLSALDAKVRVQLRDQIRQIQLRLGITTVFVTHDQEEALAVSDRIAVMNEGRVEQFDTPERLYRTPATSAVAAFIGTSLRVPVTVRDNTALLFGLAVALQAPRADGEATVLVRPENVIVVQAEPNATVLSSSFLGATRRTLLRTDEGLELIMQHGAEQTLDAEQRVSVSVRPEPVLAV</sequence>
<dbReference type="EMBL" id="FUKR01000001">
    <property type="protein sequence ID" value="SJN15411.1"/>
    <property type="molecule type" value="Genomic_DNA"/>
</dbReference>
<evidence type="ECO:0000256" key="4">
    <source>
        <dbReference type="ARBA" id="ARBA00066388"/>
    </source>
</evidence>
<keyword evidence="1" id="KW-0813">Transport</keyword>
<evidence type="ECO:0000256" key="3">
    <source>
        <dbReference type="ARBA" id="ARBA00022840"/>
    </source>
</evidence>